<dbReference type="InterPro" id="IPR038765">
    <property type="entry name" value="Papain-like_cys_pep_sf"/>
</dbReference>
<evidence type="ECO:0000259" key="3">
    <source>
        <dbReference type="SMART" id="SM00460"/>
    </source>
</evidence>
<dbReference type="RefSeq" id="WP_386063795.1">
    <property type="nucleotide sequence ID" value="NZ_JBHTKL010000006.1"/>
</dbReference>
<protein>
    <submittedName>
        <fullName evidence="4">DUF4129 domain-containing transglutaminase family protein</fullName>
    </submittedName>
</protein>
<feature type="transmembrane region" description="Helical" evidence="2">
    <location>
        <begin position="115"/>
        <end position="136"/>
    </location>
</feature>
<dbReference type="PANTHER" id="PTHR42736">
    <property type="entry name" value="PROTEIN-GLUTAMINE GAMMA-GLUTAMYLTRANSFERASE"/>
    <property type="match status" value="1"/>
</dbReference>
<dbReference type="Gene3D" id="3.10.620.30">
    <property type="match status" value="1"/>
</dbReference>
<dbReference type="PANTHER" id="PTHR42736:SF1">
    <property type="entry name" value="PROTEIN-GLUTAMINE GAMMA-GLUTAMYLTRANSFERASE"/>
    <property type="match status" value="1"/>
</dbReference>
<evidence type="ECO:0000313" key="4">
    <source>
        <dbReference type="EMBL" id="MFD1021049.1"/>
    </source>
</evidence>
<feature type="compositionally biased region" description="Acidic residues" evidence="1">
    <location>
        <begin position="570"/>
        <end position="579"/>
    </location>
</feature>
<dbReference type="EMBL" id="JBHTKL010000006">
    <property type="protein sequence ID" value="MFD1021049.1"/>
    <property type="molecule type" value="Genomic_DNA"/>
</dbReference>
<dbReference type="SMART" id="SM00460">
    <property type="entry name" value="TGc"/>
    <property type="match status" value="1"/>
</dbReference>
<name>A0ABW3L6B5_9BACI</name>
<evidence type="ECO:0000313" key="5">
    <source>
        <dbReference type="Proteomes" id="UP001596990"/>
    </source>
</evidence>
<keyword evidence="2" id="KW-0472">Membrane</keyword>
<feature type="region of interest" description="Disordered" evidence="1">
    <location>
        <begin position="564"/>
        <end position="588"/>
    </location>
</feature>
<feature type="transmembrane region" description="Helical" evidence="2">
    <location>
        <begin position="616"/>
        <end position="635"/>
    </location>
</feature>
<feature type="domain" description="Transglutaminase-like" evidence="3">
    <location>
        <begin position="478"/>
        <end position="557"/>
    </location>
</feature>
<keyword evidence="2" id="KW-0812">Transmembrane</keyword>
<proteinExistence type="predicted"/>
<feature type="transmembrane region" description="Helical" evidence="2">
    <location>
        <begin position="167"/>
        <end position="184"/>
    </location>
</feature>
<organism evidence="4 5">
    <name type="scientific">Thalassobacillus hwangdonensis</name>
    <dbReference type="NCBI Taxonomy" id="546108"/>
    <lineage>
        <taxon>Bacteria</taxon>
        <taxon>Bacillati</taxon>
        <taxon>Bacillota</taxon>
        <taxon>Bacilli</taxon>
        <taxon>Bacillales</taxon>
        <taxon>Bacillaceae</taxon>
        <taxon>Thalassobacillus</taxon>
    </lineage>
</organism>
<comment type="caution">
    <text evidence="4">The sequence shown here is derived from an EMBL/GenBank/DDBJ whole genome shotgun (WGS) entry which is preliminary data.</text>
</comment>
<dbReference type="Pfam" id="PF13559">
    <property type="entry name" value="DUF4129"/>
    <property type="match status" value="1"/>
</dbReference>
<reference evidence="5" key="1">
    <citation type="journal article" date="2019" name="Int. J. Syst. Evol. Microbiol.">
        <title>The Global Catalogue of Microorganisms (GCM) 10K type strain sequencing project: providing services to taxonomists for standard genome sequencing and annotation.</title>
        <authorList>
            <consortium name="The Broad Institute Genomics Platform"/>
            <consortium name="The Broad Institute Genome Sequencing Center for Infectious Disease"/>
            <person name="Wu L."/>
            <person name="Ma J."/>
        </authorList>
    </citation>
    <scope>NUCLEOTIDE SEQUENCE [LARGE SCALE GENOMIC DNA]</scope>
    <source>
        <strain evidence="5">CCUG 56607</strain>
    </source>
</reference>
<dbReference type="Pfam" id="PF11992">
    <property type="entry name" value="TgpA_N"/>
    <property type="match status" value="1"/>
</dbReference>
<evidence type="ECO:0000256" key="1">
    <source>
        <dbReference type="SAM" id="MobiDB-lite"/>
    </source>
</evidence>
<dbReference type="Pfam" id="PF01841">
    <property type="entry name" value="Transglut_core"/>
    <property type="match status" value="1"/>
</dbReference>
<dbReference type="InterPro" id="IPR052901">
    <property type="entry name" value="Bact_TGase-like"/>
</dbReference>
<dbReference type="Proteomes" id="UP001596990">
    <property type="component" value="Unassembled WGS sequence"/>
</dbReference>
<feature type="transmembrane region" description="Helical" evidence="2">
    <location>
        <begin position="204"/>
        <end position="222"/>
    </location>
</feature>
<keyword evidence="2" id="KW-1133">Transmembrane helix</keyword>
<dbReference type="InterPro" id="IPR025403">
    <property type="entry name" value="TgpA-like_C"/>
</dbReference>
<feature type="transmembrane region" description="Helical" evidence="2">
    <location>
        <begin position="143"/>
        <end position="161"/>
    </location>
</feature>
<feature type="transmembrane region" description="Helical" evidence="2">
    <location>
        <begin position="40"/>
        <end position="61"/>
    </location>
</feature>
<evidence type="ECO:0000256" key="2">
    <source>
        <dbReference type="SAM" id="Phobius"/>
    </source>
</evidence>
<accession>A0ABW3L6B5</accession>
<sequence length="734" mass="85553">MSLSRQQQKFLYQFVIYVCAFLLFWEWLRPLEQITDTEDITIFIIYAGFCFFISFLQVSWWLSIPLKFLGLAFILDGLYLAERLFSKAWFTAATEQIQFNISQIFQQQWWEMTPFFRSLLFLILLWLMSYLLYYWFVVAKRMLFFVILTFIYVTVLDTFTVYDGKMAIVRTFIISLIGLGISSFSKEMDREEVHFKGLRKAHLWVLPLVLVIAFSSVVGYASPKLTPQWPDPVPFLTGGTGSGGFGNGGGIQKVGYGENDERLGGSFIQDESPVFQAATDSRRYWRIESKDQYTGKGWVNSLEPSITRLSNGDITYRTFTDEVETENQETIVVFNDRANLRKLVYPYGADELVRYTNGFEFEQNGSTGEIKTYRNQLSDNPSQIGNYRMTYDSPSFEYDQLREAGDDDPQEILDTYLQLPEDMPNRIRNLTEQIIEEEENRYDAVKEVEGYFSSNGFEYNTEDVAVPRENQDYVDQFIFETQQGYCDNFSTSMVVMLRSVDIPARWVKGFTGGERLDAEVELGEETHNFYEITNANAHSWVEVFFPGIGWVPFEPTMGFTNPTDFYMNTDDLESDEDQETNTPEDPMGQIQDFEQETEEDAAAAAGGSDQDGGNNWYLLVVAAVLTGIAILLYLTRFRWMSYYLMKKYKHKTDAKTYQQAYQFLLKALDKKGLKRAPDQTLREYAHEVDGYYQSRDMRTLTHHYERIIYRNDHQSDQWRKVTELWENLIKRTLS</sequence>
<dbReference type="InterPro" id="IPR021878">
    <property type="entry name" value="TgpA_N"/>
</dbReference>
<gene>
    <name evidence="4" type="ORF">ACFQ2J_17805</name>
</gene>
<dbReference type="InterPro" id="IPR002931">
    <property type="entry name" value="Transglutaminase-like"/>
</dbReference>
<feature type="transmembrane region" description="Helical" evidence="2">
    <location>
        <begin position="10"/>
        <end position="28"/>
    </location>
</feature>
<keyword evidence="5" id="KW-1185">Reference proteome</keyword>
<dbReference type="SUPFAM" id="SSF54001">
    <property type="entry name" value="Cysteine proteinases"/>
    <property type="match status" value="1"/>
</dbReference>